<comment type="caution">
    <text evidence="11">The sequence shown here is derived from an EMBL/GenBank/DDBJ whole genome shotgun (WGS) entry which is preliminary data.</text>
</comment>
<gene>
    <name evidence="11" type="ORF">ACH5RR_032674</name>
</gene>
<dbReference type="InterPro" id="IPR058922">
    <property type="entry name" value="WHD_DRP"/>
</dbReference>
<dbReference type="Pfam" id="PF25019">
    <property type="entry name" value="LRR_R13L1-DRL21"/>
    <property type="match status" value="1"/>
</dbReference>
<dbReference type="InterPro" id="IPR041118">
    <property type="entry name" value="Rx_N"/>
</dbReference>
<dbReference type="Gene3D" id="3.40.50.300">
    <property type="entry name" value="P-loop containing nucleotide triphosphate hydrolases"/>
    <property type="match status" value="1"/>
</dbReference>
<dbReference type="SUPFAM" id="SSF52540">
    <property type="entry name" value="P-loop containing nucleoside triphosphate hydrolases"/>
    <property type="match status" value="1"/>
</dbReference>
<evidence type="ECO:0000256" key="6">
    <source>
        <dbReference type="ARBA" id="ARBA00022840"/>
    </source>
</evidence>
<name>A0ABD2YLX4_9GENT</name>
<evidence type="ECO:0000313" key="11">
    <source>
        <dbReference type="EMBL" id="KAL3507292.1"/>
    </source>
</evidence>
<evidence type="ECO:0000256" key="1">
    <source>
        <dbReference type="ARBA" id="ARBA00008894"/>
    </source>
</evidence>
<dbReference type="InterPro" id="IPR032675">
    <property type="entry name" value="LRR_dom_sf"/>
</dbReference>
<dbReference type="InterPro" id="IPR042197">
    <property type="entry name" value="Apaf_helical"/>
</dbReference>
<dbReference type="Pfam" id="PF00931">
    <property type="entry name" value="NB-ARC"/>
    <property type="match status" value="1"/>
</dbReference>
<evidence type="ECO:0000259" key="7">
    <source>
        <dbReference type="Pfam" id="PF00931"/>
    </source>
</evidence>
<keyword evidence="4" id="KW-0547">Nucleotide-binding</keyword>
<dbReference type="InterPro" id="IPR036388">
    <property type="entry name" value="WH-like_DNA-bd_sf"/>
</dbReference>
<reference evidence="11 12" key="1">
    <citation type="submission" date="2024-11" db="EMBL/GenBank/DDBJ databases">
        <title>A near-complete genome assembly of Cinchona calisaya.</title>
        <authorList>
            <person name="Lian D.C."/>
            <person name="Zhao X.W."/>
            <person name="Wei L."/>
        </authorList>
    </citation>
    <scope>NUCLEOTIDE SEQUENCE [LARGE SCALE GENOMIC DNA]</scope>
    <source>
        <tissue evidence="11">Nenye</tissue>
    </source>
</reference>
<accession>A0ABD2YLX4</accession>
<keyword evidence="2" id="KW-0433">Leucine-rich repeat</keyword>
<feature type="domain" description="Disease resistance protein winged helix" evidence="9">
    <location>
        <begin position="439"/>
        <end position="513"/>
    </location>
</feature>
<sequence>MAAVGLVGDMEGLLRKAFSFTSVGEFSGMAARFGVEVHLRSLITSLETFHAFLSDAETKVDSSIYLKLWLEEVNRVTAMADDLLDGFAYEVGQLKAEELKQLKKNKWNKVCNLFTSVSISFSLKRVEMIRRLKVVNSRFRNLSDGASLGLERMGLDVSVQFDRIRNTTDFSVVELELLGEDSLILKQVLLNAGNDGDLFFVSIVGMGGIGKTTLAKVVFNDSEVVNHFDERMWINVSDVFDVHRLLKYMFQSLAHTVLDMYSTEAIALKLLERLKGKKYLLVLDNVWNENLELWNLFTNCLLKLGGSRGSKIMLTTRIATIADNLLVPCFRHNLSFQPDEYSWKLFQQIAFAPGGPEKTPRLLEVGKTIVQKCGGHPLAIKLVGRLLFYEKDERNWLKMVESIERRDIPGLDAIIGILKLSYDHLPSKSLKQCFLYCSVFQKDSIMEKDELIQLWMAQGLLNPPRGSDLSMEDLGAQYLDFFVRTSLLQNAEQDDDEFDRRKSYRMHDLLHDCALFLSKDYCSIMDGMNIPINGFQDVHISLINCQVEISESSGNNYKKLRTLRWVNSSGLGDMLTYTILLRVLIVVDLLVEELPASVSKLKLLHYLDVSKTKILKLPDSISKLYNLQTLKLYDLLEFPKNFENLVNLRHLYIESFKDLDKLSSLPPRFQELVDTSAFKASFKAYLHKNCPIGKLHMLLEHPDRYSTLRIYRLENVSDKEEASKAMLSSMSTIDCLQLHWNARREDCNDKEVLEGLQPHPNIKRLIIENYKGYAFPSWMVSMSGPLILRHLVKMELENCSRCEQVPPLGHLPYLKIVKILGMVNVKRIGAEFYGLKNLDDQSSCSTSAWAVPTVFPALRELTLREMTCLEKWFKPLNPSNQSLSVCPLLEKFEVEQCPKLIHHSFTRYY</sequence>
<dbReference type="GO" id="GO:0006952">
    <property type="term" value="P:defense response"/>
    <property type="evidence" value="ECO:0007669"/>
    <property type="project" value="UniProtKB-KW"/>
</dbReference>
<dbReference type="Gene3D" id="1.10.10.10">
    <property type="entry name" value="Winged helix-like DNA-binding domain superfamily/Winged helix DNA-binding domain"/>
    <property type="match status" value="1"/>
</dbReference>
<feature type="domain" description="R13L1/DRL21-like LRR repeat region" evidence="10">
    <location>
        <begin position="706"/>
        <end position="822"/>
    </location>
</feature>
<evidence type="ECO:0000256" key="4">
    <source>
        <dbReference type="ARBA" id="ARBA00022741"/>
    </source>
</evidence>
<dbReference type="InterPro" id="IPR002182">
    <property type="entry name" value="NB-ARC"/>
</dbReference>
<dbReference type="GO" id="GO:0051707">
    <property type="term" value="P:response to other organism"/>
    <property type="evidence" value="ECO:0007669"/>
    <property type="project" value="UniProtKB-ARBA"/>
</dbReference>
<feature type="domain" description="NB-ARC" evidence="7">
    <location>
        <begin position="187"/>
        <end position="352"/>
    </location>
</feature>
<comment type="similarity">
    <text evidence="1">Belongs to the disease resistance NB-LRR family.</text>
</comment>
<dbReference type="PANTHER" id="PTHR36766">
    <property type="entry name" value="PLANT BROAD-SPECTRUM MILDEW RESISTANCE PROTEIN RPW8"/>
    <property type="match status" value="1"/>
</dbReference>
<keyword evidence="12" id="KW-1185">Reference proteome</keyword>
<organism evidence="11 12">
    <name type="scientific">Cinchona calisaya</name>
    <dbReference type="NCBI Taxonomy" id="153742"/>
    <lineage>
        <taxon>Eukaryota</taxon>
        <taxon>Viridiplantae</taxon>
        <taxon>Streptophyta</taxon>
        <taxon>Embryophyta</taxon>
        <taxon>Tracheophyta</taxon>
        <taxon>Spermatophyta</taxon>
        <taxon>Magnoliopsida</taxon>
        <taxon>eudicotyledons</taxon>
        <taxon>Gunneridae</taxon>
        <taxon>Pentapetalae</taxon>
        <taxon>asterids</taxon>
        <taxon>lamiids</taxon>
        <taxon>Gentianales</taxon>
        <taxon>Rubiaceae</taxon>
        <taxon>Cinchonoideae</taxon>
        <taxon>Cinchoneae</taxon>
        <taxon>Cinchona</taxon>
    </lineage>
</organism>
<evidence type="ECO:0000256" key="5">
    <source>
        <dbReference type="ARBA" id="ARBA00022821"/>
    </source>
</evidence>
<dbReference type="Gene3D" id="1.10.8.430">
    <property type="entry name" value="Helical domain of apoptotic protease-activating factors"/>
    <property type="match status" value="1"/>
</dbReference>
<evidence type="ECO:0000259" key="10">
    <source>
        <dbReference type="Pfam" id="PF25019"/>
    </source>
</evidence>
<evidence type="ECO:0000259" key="9">
    <source>
        <dbReference type="Pfam" id="PF23559"/>
    </source>
</evidence>
<dbReference type="Proteomes" id="UP001630127">
    <property type="component" value="Unassembled WGS sequence"/>
</dbReference>
<feature type="domain" description="Disease resistance N-terminal" evidence="8">
    <location>
        <begin position="30"/>
        <end position="100"/>
    </location>
</feature>
<dbReference type="AlphaFoldDB" id="A0ABD2YLX4"/>
<dbReference type="Pfam" id="PF18052">
    <property type="entry name" value="Rx_N"/>
    <property type="match status" value="1"/>
</dbReference>
<dbReference type="EMBL" id="JBJUIK010000013">
    <property type="protein sequence ID" value="KAL3507292.1"/>
    <property type="molecule type" value="Genomic_DNA"/>
</dbReference>
<evidence type="ECO:0000259" key="8">
    <source>
        <dbReference type="Pfam" id="PF18052"/>
    </source>
</evidence>
<dbReference type="Gene3D" id="1.20.5.4130">
    <property type="match status" value="1"/>
</dbReference>
<dbReference type="Pfam" id="PF23559">
    <property type="entry name" value="WHD_DRP"/>
    <property type="match status" value="1"/>
</dbReference>
<dbReference type="GO" id="GO:0005524">
    <property type="term" value="F:ATP binding"/>
    <property type="evidence" value="ECO:0007669"/>
    <property type="project" value="UniProtKB-KW"/>
</dbReference>
<keyword evidence="3" id="KW-0677">Repeat</keyword>
<evidence type="ECO:0000256" key="3">
    <source>
        <dbReference type="ARBA" id="ARBA00022737"/>
    </source>
</evidence>
<protein>
    <submittedName>
        <fullName evidence="11">Uncharacterized protein</fullName>
    </submittedName>
</protein>
<dbReference type="InterPro" id="IPR027417">
    <property type="entry name" value="P-loop_NTPase"/>
</dbReference>
<proteinExistence type="inferred from homology"/>
<dbReference type="Gene3D" id="3.80.10.10">
    <property type="entry name" value="Ribonuclease Inhibitor"/>
    <property type="match status" value="1"/>
</dbReference>
<dbReference type="PRINTS" id="PR00364">
    <property type="entry name" value="DISEASERSIST"/>
</dbReference>
<dbReference type="FunFam" id="1.10.10.10:FF:000322">
    <property type="entry name" value="Probable disease resistance protein At1g63360"/>
    <property type="match status" value="1"/>
</dbReference>
<dbReference type="SUPFAM" id="SSF52058">
    <property type="entry name" value="L domain-like"/>
    <property type="match status" value="1"/>
</dbReference>
<dbReference type="PANTHER" id="PTHR36766:SF70">
    <property type="entry name" value="DISEASE RESISTANCE PROTEIN RGA4"/>
    <property type="match status" value="1"/>
</dbReference>
<evidence type="ECO:0000256" key="2">
    <source>
        <dbReference type="ARBA" id="ARBA00022614"/>
    </source>
</evidence>
<keyword evidence="5" id="KW-0611">Plant defense</keyword>
<evidence type="ECO:0000313" key="12">
    <source>
        <dbReference type="Proteomes" id="UP001630127"/>
    </source>
</evidence>
<keyword evidence="6" id="KW-0067">ATP-binding</keyword>
<dbReference type="InterPro" id="IPR056789">
    <property type="entry name" value="LRR_R13L1-DRL21"/>
</dbReference>